<accession>A0ABP0U7G2</accession>
<name>A0ABP0U7G2_9BRYO</name>
<dbReference type="CDD" id="cd18825">
    <property type="entry name" value="GH43_CtGH43-like"/>
    <property type="match status" value="1"/>
</dbReference>
<gene>
    <name evidence="5" type="ORF">CSSPTR1EN2_LOCUS12431</name>
</gene>
<evidence type="ECO:0000256" key="2">
    <source>
        <dbReference type="ARBA" id="ARBA00022801"/>
    </source>
</evidence>
<dbReference type="SUPFAM" id="SSF75005">
    <property type="entry name" value="Arabinanase/levansucrase/invertase"/>
    <property type="match status" value="1"/>
</dbReference>
<dbReference type="InterPro" id="IPR023296">
    <property type="entry name" value="Glyco_hydro_beta-prop_sf"/>
</dbReference>
<dbReference type="EMBL" id="OZ019894">
    <property type="protein sequence ID" value="CAK9214837.1"/>
    <property type="molecule type" value="Genomic_DNA"/>
</dbReference>
<dbReference type="Pfam" id="PF04616">
    <property type="entry name" value="Glyco_hydro_43"/>
    <property type="match status" value="1"/>
</dbReference>
<evidence type="ECO:0000313" key="6">
    <source>
        <dbReference type="Proteomes" id="UP001497512"/>
    </source>
</evidence>
<dbReference type="Gene3D" id="2.115.10.20">
    <property type="entry name" value="Glycosyl hydrolase domain, family 43"/>
    <property type="match status" value="1"/>
</dbReference>
<dbReference type="PANTHER" id="PTHR22925">
    <property type="entry name" value="GLYCOSYL HYDROLASE 43 FAMILY MEMBER"/>
    <property type="match status" value="1"/>
</dbReference>
<dbReference type="Proteomes" id="UP001497512">
    <property type="component" value="Chromosome 2"/>
</dbReference>
<keyword evidence="6" id="KW-1185">Reference proteome</keyword>
<comment type="similarity">
    <text evidence="1 4">Belongs to the glycosyl hydrolase 43 family.</text>
</comment>
<keyword evidence="3 4" id="KW-0326">Glycosidase</keyword>
<proteinExistence type="inferred from homology"/>
<reference evidence="5" key="1">
    <citation type="submission" date="2024-02" db="EMBL/GenBank/DDBJ databases">
        <authorList>
            <consortium name="ELIXIR-Norway"/>
            <consortium name="Elixir Norway"/>
        </authorList>
    </citation>
    <scope>NUCLEOTIDE SEQUENCE</scope>
</reference>
<sequence length="500" mass="56818">MNPMVCQLLKTFHIGSKCCVPVLLWSLAAWVLLLHAYTSLLRVPSQLPEPQSQWQMTSPFIYHDADKQSAQKMEVEMIEMVDGIAQMEVEKVRNWNKLEENVDLEETFGAAALAKPMTTAKAPEESKEALARRKLALLFPDKSSAIDPSKVNGSEYGYFYPGQEWLDSAGRPIQAHGGGVMYVAETRTYYWYGENKDGATKYSPKQGTARVDVLGISCYSSKDLWTWHYLGLALKAERRDKSSDLYFTNVVERPKVIYNDRTKQYIMWMHIDNANYSKAAVGVAVSPNPEGPFEYVGSKRPHGCDSRDMTIFQDDDGEAYLIYSSLGNSELHIGPLTEDYMDVVERGSQKVLVKERREAPAVFKHHGMYYMVTSGCTGWAPNGALVHAAESMLGPWVTLGDPCVGGEEEFRSFTFFSQGTFVLPLPGLENTFVFMADRWRPADLRDSRYVWLPLTMDGPADEPSDDEFEFPLWLRVSIHWYEKWKLPEGWDNQHRELSSL</sequence>
<dbReference type="InterPro" id="IPR006710">
    <property type="entry name" value="Glyco_hydro_43"/>
</dbReference>
<evidence type="ECO:0008006" key="7">
    <source>
        <dbReference type="Google" id="ProtNLM"/>
    </source>
</evidence>
<keyword evidence="2 4" id="KW-0378">Hydrolase</keyword>
<dbReference type="PANTHER" id="PTHR22925:SF3">
    <property type="entry name" value="GLYCOSYL HYDROLASE FAMILY PROTEIN 43"/>
    <property type="match status" value="1"/>
</dbReference>
<evidence type="ECO:0000256" key="3">
    <source>
        <dbReference type="ARBA" id="ARBA00023295"/>
    </source>
</evidence>
<organism evidence="5 6">
    <name type="scientific">Sphagnum troendelagicum</name>
    <dbReference type="NCBI Taxonomy" id="128251"/>
    <lineage>
        <taxon>Eukaryota</taxon>
        <taxon>Viridiplantae</taxon>
        <taxon>Streptophyta</taxon>
        <taxon>Embryophyta</taxon>
        <taxon>Bryophyta</taxon>
        <taxon>Sphagnophytina</taxon>
        <taxon>Sphagnopsida</taxon>
        <taxon>Sphagnales</taxon>
        <taxon>Sphagnaceae</taxon>
        <taxon>Sphagnum</taxon>
    </lineage>
</organism>
<evidence type="ECO:0000256" key="1">
    <source>
        <dbReference type="ARBA" id="ARBA00009865"/>
    </source>
</evidence>
<protein>
    <recommendedName>
        <fullName evidence="7">Glycosyl hydrolase family 43 protein</fullName>
    </recommendedName>
</protein>
<evidence type="ECO:0000256" key="4">
    <source>
        <dbReference type="RuleBase" id="RU361187"/>
    </source>
</evidence>
<evidence type="ECO:0000313" key="5">
    <source>
        <dbReference type="EMBL" id="CAK9214837.1"/>
    </source>
</evidence>